<organism evidence="6 7">
    <name type="scientific">Neonectria magnoliae</name>
    <dbReference type="NCBI Taxonomy" id="2732573"/>
    <lineage>
        <taxon>Eukaryota</taxon>
        <taxon>Fungi</taxon>
        <taxon>Dikarya</taxon>
        <taxon>Ascomycota</taxon>
        <taxon>Pezizomycotina</taxon>
        <taxon>Sordariomycetes</taxon>
        <taxon>Hypocreomycetidae</taxon>
        <taxon>Hypocreales</taxon>
        <taxon>Nectriaceae</taxon>
        <taxon>Neonectria</taxon>
    </lineage>
</organism>
<evidence type="ECO:0000256" key="5">
    <source>
        <dbReference type="SAM" id="Phobius"/>
    </source>
</evidence>
<feature type="transmembrane region" description="Helical" evidence="5">
    <location>
        <begin position="150"/>
        <end position="173"/>
    </location>
</feature>
<feature type="transmembrane region" description="Helical" evidence="5">
    <location>
        <begin position="194"/>
        <end position="213"/>
    </location>
</feature>
<evidence type="ECO:0000256" key="3">
    <source>
        <dbReference type="ARBA" id="ARBA00022989"/>
    </source>
</evidence>
<evidence type="ECO:0000256" key="4">
    <source>
        <dbReference type="ARBA" id="ARBA00023136"/>
    </source>
</evidence>
<accession>A0ABR1IDE7</accession>
<keyword evidence="2 5" id="KW-0812">Transmembrane</keyword>
<feature type="transmembrane region" description="Helical" evidence="5">
    <location>
        <begin position="121"/>
        <end position="138"/>
    </location>
</feature>
<keyword evidence="7" id="KW-1185">Reference proteome</keyword>
<evidence type="ECO:0000256" key="1">
    <source>
        <dbReference type="ARBA" id="ARBA00004141"/>
    </source>
</evidence>
<sequence>MSATVEIVPRAAESEAIVFKLYRYTPSPGAAVIAVVVIAILTGFHTWRMVRARNWYFMAFTIWGVFQTLGYCGRIWSHYDTTAIGEYVIQAILILIAPTLYAAPIYMILGRLIRGLRAKRLFLIPVQWLSGGGGIQSGTLELFQLGEKIIIARLWVQIVIFGLFVVTAVLFHYKLSRNLATTAASGEITWHRNLHVLYGASFLVLVRGIFQVIEYL</sequence>
<keyword evidence="3 5" id="KW-1133">Transmembrane helix</keyword>
<dbReference type="EMBL" id="JAZAVK010000010">
    <property type="protein sequence ID" value="KAK7431608.1"/>
    <property type="molecule type" value="Genomic_DNA"/>
</dbReference>
<reference evidence="6 7" key="1">
    <citation type="journal article" date="2025" name="Microbiol. Resour. Announc.">
        <title>Draft genome sequences for Neonectria magnoliae and Neonectria punicea, canker pathogens of Liriodendron tulipifera and Acer saccharum in West Virginia.</title>
        <authorList>
            <person name="Petronek H.M."/>
            <person name="Kasson M.T."/>
            <person name="Metheny A.M."/>
            <person name="Stauder C.M."/>
            <person name="Lovett B."/>
            <person name="Lynch S.C."/>
            <person name="Garnas J.R."/>
            <person name="Kasson L.R."/>
            <person name="Stajich J.E."/>
        </authorList>
    </citation>
    <scope>NUCLEOTIDE SEQUENCE [LARGE SCALE GENOMIC DNA]</scope>
    <source>
        <strain evidence="6 7">NRRL 64651</strain>
    </source>
</reference>
<keyword evidence="4 5" id="KW-0472">Membrane</keyword>
<dbReference type="Pfam" id="PF04479">
    <property type="entry name" value="RTA1"/>
    <property type="match status" value="1"/>
</dbReference>
<evidence type="ECO:0000313" key="6">
    <source>
        <dbReference type="EMBL" id="KAK7431608.1"/>
    </source>
</evidence>
<dbReference type="PANTHER" id="PTHR31465:SF1">
    <property type="entry name" value="PROTEIN RTA1-RELATED"/>
    <property type="match status" value="1"/>
</dbReference>
<dbReference type="InterPro" id="IPR007568">
    <property type="entry name" value="RTA1"/>
</dbReference>
<comment type="caution">
    <text evidence="6">The sequence shown here is derived from an EMBL/GenBank/DDBJ whole genome shotgun (WGS) entry which is preliminary data.</text>
</comment>
<dbReference type="PANTHER" id="PTHR31465">
    <property type="entry name" value="PROTEIN RTA1-RELATED"/>
    <property type="match status" value="1"/>
</dbReference>
<dbReference type="Proteomes" id="UP001498421">
    <property type="component" value="Unassembled WGS sequence"/>
</dbReference>
<feature type="transmembrane region" description="Helical" evidence="5">
    <location>
        <begin position="29"/>
        <end position="47"/>
    </location>
</feature>
<name>A0ABR1IDE7_9HYPO</name>
<proteinExistence type="predicted"/>
<comment type="subcellular location">
    <subcellularLocation>
        <location evidence="1">Membrane</location>
        <topology evidence="1">Multi-pass membrane protein</topology>
    </subcellularLocation>
</comment>
<feature type="transmembrane region" description="Helical" evidence="5">
    <location>
        <begin position="88"/>
        <end position="109"/>
    </location>
</feature>
<feature type="transmembrane region" description="Helical" evidence="5">
    <location>
        <begin position="54"/>
        <end position="76"/>
    </location>
</feature>
<protein>
    <submittedName>
        <fullName evidence="6">Uncharacterized protein</fullName>
    </submittedName>
</protein>
<gene>
    <name evidence="6" type="ORF">QQZ08_001826</name>
</gene>
<evidence type="ECO:0000256" key="2">
    <source>
        <dbReference type="ARBA" id="ARBA00022692"/>
    </source>
</evidence>
<evidence type="ECO:0000313" key="7">
    <source>
        <dbReference type="Proteomes" id="UP001498421"/>
    </source>
</evidence>